<dbReference type="PROSITE" id="PS00480">
    <property type="entry name" value="CITRATE_SYNTHASE"/>
    <property type="match status" value="1"/>
</dbReference>
<dbReference type="InterPro" id="IPR016142">
    <property type="entry name" value="Citrate_synth-like_lrg_a-sub"/>
</dbReference>
<feature type="compositionally biased region" description="Polar residues" evidence="7">
    <location>
        <begin position="336"/>
        <end position="345"/>
    </location>
</feature>
<dbReference type="RefSeq" id="XP_031025508.1">
    <property type="nucleotide sequence ID" value="XM_031168579.1"/>
</dbReference>
<comment type="caution">
    <text evidence="8">The sequence shown here is derived from an EMBL/GenBank/DDBJ whole genome shotgun (WGS) entry which is preliminary data.</text>
</comment>
<dbReference type="PANTHER" id="PTHR42871:SF1">
    <property type="entry name" value="CITRATE SYNTHASE"/>
    <property type="match status" value="1"/>
</dbReference>
<name>A0A507C018_9FUNG</name>
<proteinExistence type="inferred from homology"/>
<gene>
    <name evidence="8" type="ORF">SmJEL517_g02651</name>
</gene>
<keyword evidence="4 6" id="KW-0808">Transferase</keyword>
<dbReference type="PROSITE" id="PS50294">
    <property type="entry name" value="WD_REPEATS_REGION"/>
    <property type="match status" value="1"/>
</dbReference>
<comment type="similarity">
    <text evidence="2 6">Belongs to the citrate synthase family.</text>
</comment>
<reference evidence="8 9" key="1">
    <citation type="journal article" date="2019" name="Sci. Rep.">
        <title>Comparative genomics of chytrid fungi reveal insights into the obligate biotrophic and pathogenic lifestyle of Synchytrium endobioticum.</title>
        <authorList>
            <person name="van de Vossenberg B.T.L.H."/>
            <person name="Warris S."/>
            <person name="Nguyen H.D.T."/>
            <person name="van Gent-Pelzer M.P.E."/>
            <person name="Joly D.L."/>
            <person name="van de Geest H.C."/>
            <person name="Bonants P.J.M."/>
            <person name="Smith D.S."/>
            <person name="Levesque C.A."/>
            <person name="van der Lee T.A.J."/>
        </authorList>
    </citation>
    <scope>NUCLEOTIDE SEQUENCE [LARGE SCALE GENOMIC DNA]</scope>
    <source>
        <strain evidence="8 9">JEL517</strain>
    </source>
</reference>
<evidence type="ECO:0000256" key="3">
    <source>
        <dbReference type="ARBA" id="ARBA00022532"/>
    </source>
</evidence>
<dbReference type="InterPro" id="IPR015943">
    <property type="entry name" value="WD40/YVTN_repeat-like_dom_sf"/>
</dbReference>
<evidence type="ECO:0000256" key="6">
    <source>
        <dbReference type="RuleBase" id="RU000441"/>
    </source>
</evidence>
<dbReference type="Pfam" id="PF00285">
    <property type="entry name" value="Citrate_synt"/>
    <property type="match status" value="1"/>
</dbReference>
<dbReference type="InterPro" id="IPR016143">
    <property type="entry name" value="Citrate_synth-like_sm_a-sub"/>
</dbReference>
<evidence type="ECO:0000256" key="4">
    <source>
        <dbReference type="ARBA" id="ARBA00022679"/>
    </source>
</evidence>
<feature type="repeat" description="WD" evidence="5">
    <location>
        <begin position="165"/>
        <end position="206"/>
    </location>
</feature>
<dbReference type="Gene3D" id="1.10.230.10">
    <property type="entry name" value="Cytochrome P450-Terp, domain 2"/>
    <property type="match status" value="1"/>
</dbReference>
<dbReference type="OrthoDB" id="435022at2759"/>
<dbReference type="Gene3D" id="1.10.580.10">
    <property type="entry name" value="Citrate Synthase, domain 1"/>
    <property type="match status" value="1"/>
</dbReference>
<dbReference type="SUPFAM" id="SSF50978">
    <property type="entry name" value="WD40 repeat-like"/>
    <property type="match status" value="1"/>
</dbReference>
<dbReference type="SUPFAM" id="SSF48256">
    <property type="entry name" value="Citrate synthase"/>
    <property type="match status" value="1"/>
</dbReference>
<dbReference type="FunFam" id="1.10.580.10:FF:000005">
    <property type="entry name" value="Citrate synthase"/>
    <property type="match status" value="1"/>
</dbReference>
<dbReference type="InterPro" id="IPR002020">
    <property type="entry name" value="Citrate_synthase"/>
</dbReference>
<dbReference type="InterPro" id="IPR036969">
    <property type="entry name" value="Citrate_synthase_sf"/>
</dbReference>
<dbReference type="GO" id="GO:0046912">
    <property type="term" value="F:acyltransferase activity, acyl groups converted into alkyl on transfer"/>
    <property type="evidence" value="ECO:0007669"/>
    <property type="project" value="InterPro"/>
</dbReference>
<protein>
    <recommendedName>
        <fullName evidence="6">Citrate synthase</fullName>
    </recommendedName>
</protein>
<comment type="pathway">
    <text evidence="1">Carbohydrate metabolism.</text>
</comment>
<keyword evidence="3" id="KW-0816">Tricarboxylic acid cycle</keyword>
<feature type="region of interest" description="Disordered" evidence="7">
    <location>
        <begin position="315"/>
        <end position="365"/>
    </location>
</feature>
<dbReference type="GO" id="GO:0006099">
    <property type="term" value="P:tricarboxylic acid cycle"/>
    <property type="evidence" value="ECO:0007669"/>
    <property type="project" value="UniProtKB-KW"/>
</dbReference>
<dbReference type="InterPro" id="IPR019810">
    <property type="entry name" value="Citrate_synthase_AS"/>
</dbReference>
<dbReference type="InterPro" id="IPR001680">
    <property type="entry name" value="WD40_rpt"/>
</dbReference>
<evidence type="ECO:0000256" key="7">
    <source>
        <dbReference type="SAM" id="MobiDB-lite"/>
    </source>
</evidence>
<dbReference type="Pfam" id="PF00400">
    <property type="entry name" value="WD40"/>
    <property type="match status" value="1"/>
</dbReference>
<evidence type="ECO:0000256" key="1">
    <source>
        <dbReference type="ARBA" id="ARBA00005007"/>
    </source>
</evidence>
<sequence length="977" mass="109074">MAEQRGYQPLECHELSTNTFLNARFVPWRINLMAFSKQDPDILYVAEYDIIKCFRVNQVTAFDTLISSEGQRSPINAIHVGSLGAMEVLVTASDRGPVRVWFTNLDSDLHRTPISLQPDESAWGIATHAEHHLVAVSTNAHTITVWNLEADKREWLGEGCDKLVLRGHAHNVPNIDFSPCGRYLVSCSIDKSCKVWYLKSGDLVFSSNVTSQWGWTARFVSLLSFKPVKTSPNPNSTVLADILFPNNPFPTMQRSVGRTRSTDTSLNEVDYAEDFGDLEEDDSSIDVAWNQDVDSLPDTEIAEEDDHHITAAGIIPDFDTDNTEAGINHEDADDSSLASTESAHTPDQESEESDVPEYNTTEYSPSPYTIYMEQNEHECELDSSTDAILFTSANHLVLLSTEGLNRLYFSSDVLSRNFTGPRILSPYLEAFDRLCFSEWVDELSCGFVGSQCGVVAIIRGLRGAKFQIKDTKSGTNYEVSSSTDKPAAFVIIPRGVKNESLTVLDNRTGKIYEIPIQNGTVNATQFQRITDGGSEGIRVFDAGYQNTAVAYSKICEIDGDNGILRYRGYPIEELAEKSNYMEVSYLLIYGELPTKAQYTAWVSDVQKHTFVHSKLETLMSSFTHDAHPMGMFMSSIAALGTFAPDGNPALQGSDIFKDNIRARNKQVIRLLGKSTTLAAMAYRNRIGRNFNPPRNDLTYTENFLYQLDHLAEPNYKPNPRLARALDVLFILHADHEMNCSTAAMRHIGSSLVDPYSAVTGAIAALYGPLHGGANEAVLRMLEEIGTVDNVPAFVEGVKNRKRKLMGFGHRVYKNYDPRAKIVRQVAYEVFDIVGREPLIDVALALEKTALSDPFFIERKLYPNVDFYSGKYSKSATHLKTSTYCLIYRAIGFPTDFYPVLFAIPRVAGWLAHWCEAMDEKDGKIWRPRQVYIGEGKRSYVSMQDRGNSSELNPRTLSLGSISSKRSSVASWDGKKAV</sequence>
<dbReference type="AlphaFoldDB" id="A0A507C018"/>
<evidence type="ECO:0000256" key="2">
    <source>
        <dbReference type="ARBA" id="ARBA00010566"/>
    </source>
</evidence>
<evidence type="ECO:0000313" key="9">
    <source>
        <dbReference type="Proteomes" id="UP000319731"/>
    </source>
</evidence>
<dbReference type="FunFam" id="1.10.230.10:FF:000002">
    <property type="entry name" value="Citrate synthase"/>
    <property type="match status" value="1"/>
</dbReference>
<dbReference type="PROSITE" id="PS50082">
    <property type="entry name" value="WD_REPEATS_2"/>
    <property type="match status" value="1"/>
</dbReference>
<accession>A0A507C018</accession>
<dbReference type="Gene3D" id="2.130.10.10">
    <property type="entry name" value="YVTN repeat-like/Quinoprotein amine dehydrogenase"/>
    <property type="match status" value="1"/>
</dbReference>
<keyword evidence="9" id="KW-1185">Reference proteome</keyword>
<dbReference type="GeneID" id="42003876"/>
<keyword evidence="5" id="KW-0853">WD repeat</keyword>
<dbReference type="EMBL" id="QEAO01000011">
    <property type="protein sequence ID" value="TPX34870.1"/>
    <property type="molecule type" value="Genomic_DNA"/>
</dbReference>
<evidence type="ECO:0000256" key="5">
    <source>
        <dbReference type="PROSITE-ProRule" id="PRU00221"/>
    </source>
</evidence>
<dbReference type="SMART" id="SM00320">
    <property type="entry name" value="WD40"/>
    <property type="match status" value="3"/>
</dbReference>
<dbReference type="GO" id="GO:0032787">
    <property type="term" value="P:monocarboxylic acid metabolic process"/>
    <property type="evidence" value="ECO:0007669"/>
    <property type="project" value="UniProtKB-ARBA"/>
</dbReference>
<dbReference type="Proteomes" id="UP000319731">
    <property type="component" value="Unassembled WGS sequence"/>
</dbReference>
<evidence type="ECO:0000313" key="8">
    <source>
        <dbReference type="EMBL" id="TPX34870.1"/>
    </source>
</evidence>
<organism evidence="8 9">
    <name type="scientific">Synchytrium microbalum</name>
    <dbReference type="NCBI Taxonomy" id="1806994"/>
    <lineage>
        <taxon>Eukaryota</taxon>
        <taxon>Fungi</taxon>
        <taxon>Fungi incertae sedis</taxon>
        <taxon>Chytridiomycota</taxon>
        <taxon>Chytridiomycota incertae sedis</taxon>
        <taxon>Chytridiomycetes</taxon>
        <taxon>Synchytriales</taxon>
        <taxon>Synchytriaceae</taxon>
        <taxon>Synchytrium</taxon>
    </lineage>
</organism>
<dbReference type="STRING" id="1806994.A0A507C018"/>
<dbReference type="InterPro" id="IPR036322">
    <property type="entry name" value="WD40_repeat_dom_sf"/>
</dbReference>
<dbReference type="PANTHER" id="PTHR42871">
    <property type="entry name" value="CITRATE SYNTHASE"/>
    <property type="match status" value="1"/>
</dbReference>
<dbReference type="PRINTS" id="PR00143">
    <property type="entry name" value="CITRTSNTHASE"/>
</dbReference>